<protein>
    <recommendedName>
        <fullName evidence="1">DUF3885 domain-containing protein</fullName>
    </recommendedName>
</protein>
<evidence type="ECO:0000259" key="1">
    <source>
        <dbReference type="Pfam" id="PF13021"/>
    </source>
</evidence>
<dbReference type="EMBL" id="BOMM01000029">
    <property type="protein sequence ID" value="GIE11565.1"/>
    <property type="molecule type" value="Genomic_DNA"/>
</dbReference>
<dbReference type="RefSeq" id="WP_203818081.1">
    <property type="nucleotide sequence ID" value="NZ_BAAABP010000058.1"/>
</dbReference>
<gene>
    <name evidence="2" type="ORF">Afe05nite_34050</name>
</gene>
<dbReference type="Proteomes" id="UP000598174">
    <property type="component" value="Unassembled WGS sequence"/>
</dbReference>
<sequence length="198" mass="21970">MIADGVVDTVALSMLWDARWPGCAKLPYAIRAVGDRWIRFHTLPGSKRYPESDAEYEMVLARYNIVLGELVTGATVLVATAGYSDSSQPSEPSRSPETLAVHPHAVYWTSACIDDEPGSASWLHLYVSRLTWSAGCLDPLLRRVADDVIANVLVADTDLRWLYHPYDGGMDVMLSCTAERDALRDRHQDWLSKHPGGL</sequence>
<dbReference type="Pfam" id="PF13021">
    <property type="entry name" value="DUF3885"/>
    <property type="match status" value="1"/>
</dbReference>
<accession>A0A919MGF5</accession>
<keyword evidence="3" id="KW-1185">Reference proteome</keyword>
<reference evidence="2" key="1">
    <citation type="submission" date="2021-01" db="EMBL/GenBank/DDBJ databases">
        <title>Whole genome shotgun sequence of Actinoplanes ferrugineus NBRC 15555.</title>
        <authorList>
            <person name="Komaki H."/>
            <person name="Tamura T."/>
        </authorList>
    </citation>
    <scope>NUCLEOTIDE SEQUENCE</scope>
    <source>
        <strain evidence="2">NBRC 15555</strain>
    </source>
</reference>
<comment type="caution">
    <text evidence="2">The sequence shown here is derived from an EMBL/GenBank/DDBJ whole genome shotgun (WGS) entry which is preliminary data.</text>
</comment>
<proteinExistence type="predicted"/>
<evidence type="ECO:0000313" key="3">
    <source>
        <dbReference type="Proteomes" id="UP000598174"/>
    </source>
</evidence>
<dbReference type="AlphaFoldDB" id="A0A919MGF5"/>
<evidence type="ECO:0000313" key="2">
    <source>
        <dbReference type="EMBL" id="GIE11565.1"/>
    </source>
</evidence>
<feature type="domain" description="DUF3885" evidence="1">
    <location>
        <begin position="32"/>
        <end position="195"/>
    </location>
</feature>
<organism evidence="2 3">
    <name type="scientific">Paractinoplanes ferrugineus</name>
    <dbReference type="NCBI Taxonomy" id="113564"/>
    <lineage>
        <taxon>Bacteria</taxon>
        <taxon>Bacillati</taxon>
        <taxon>Actinomycetota</taxon>
        <taxon>Actinomycetes</taxon>
        <taxon>Micromonosporales</taxon>
        <taxon>Micromonosporaceae</taxon>
        <taxon>Paractinoplanes</taxon>
    </lineage>
</organism>
<dbReference type="InterPro" id="IPR024976">
    <property type="entry name" value="DUF3885"/>
</dbReference>
<name>A0A919MGF5_9ACTN</name>